<dbReference type="InterPro" id="IPR001123">
    <property type="entry name" value="LeuE-type"/>
</dbReference>
<feature type="transmembrane region" description="Helical" evidence="6">
    <location>
        <begin position="41"/>
        <end position="69"/>
    </location>
</feature>
<comment type="caution">
    <text evidence="7">The sequence shown here is derived from an EMBL/GenBank/DDBJ whole genome shotgun (WGS) entry which is preliminary data.</text>
</comment>
<name>A0ABU5TBL9_9MICC</name>
<dbReference type="PIRSF" id="PIRSF006324">
    <property type="entry name" value="LeuE"/>
    <property type="match status" value="1"/>
</dbReference>
<organism evidence="7 8">
    <name type="scientific">Sinomonas terricola</name>
    <dbReference type="NCBI Taxonomy" id="3110330"/>
    <lineage>
        <taxon>Bacteria</taxon>
        <taxon>Bacillati</taxon>
        <taxon>Actinomycetota</taxon>
        <taxon>Actinomycetes</taxon>
        <taxon>Micrococcales</taxon>
        <taxon>Micrococcaceae</taxon>
        <taxon>Sinomonas</taxon>
    </lineage>
</organism>
<keyword evidence="4 6" id="KW-1133">Transmembrane helix</keyword>
<dbReference type="PANTHER" id="PTHR30086">
    <property type="entry name" value="ARGININE EXPORTER PROTEIN ARGO"/>
    <property type="match status" value="1"/>
</dbReference>
<evidence type="ECO:0000256" key="1">
    <source>
        <dbReference type="ARBA" id="ARBA00004651"/>
    </source>
</evidence>
<keyword evidence="8" id="KW-1185">Reference proteome</keyword>
<dbReference type="EMBL" id="JAYGGQ010000020">
    <property type="protein sequence ID" value="MEA5457045.1"/>
    <property type="molecule type" value="Genomic_DNA"/>
</dbReference>
<dbReference type="RefSeq" id="WP_323280957.1">
    <property type="nucleotide sequence ID" value="NZ_JAYGGQ010000020.1"/>
</dbReference>
<evidence type="ECO:0000313" key="7">
    <source>
        <dbReference type="EMBL" id="MEA5457045.1"/>
    </source>
</evidence>
<dbReference type="Pfam" id="PF01810">
    <property type="entry name" value="LysE"/>
    <property type="match status" value="1"/>
</dbReference>
<evidence type="ECO:0000256" key="4">
    <source>
        <dbReference type="ARBA" id="ARBA00022989"/>
    </source>
</evidence>
<sequence length="221" mass="23707">MTLQDSLLGFAALAALITVIPGTDTALVLRYTLSQGRRHAYMAAFGMISGAFVWGAAAATGVSALLTVSTVAYDVLRFAGAAYMLWLGVSLWRASFARKDGTTDDGGQPLRGLPHLSYEPLGRTWAKGLVSNLLNPKYGMFCIAVIPQFLVPGVPPVWMGLMLTVVSNVEAVVWFIVIVAAAHLFRKWLEGPAFRRWIDRVTGTVLGAFGVAAVLEARHAA</sequence>
<comment type="subcellular location">
    <subcellularLocation>
        <location evidence="1">Cell membrane</location>
        <topology evidence="1">Multi-pass membrane protein</topology>
    </subcellularLocation>
</comment>
<evidence type="ECO:0000256" key="2">
    <source>
        <dbReference type="ARBA" id="ARBA00022475"/>
    </source>
</evidence>
<reference evidence="7 8" key="1">
    <citation type="submission" date="2023-12" db="EMBL/GenBank/DDBJ databases">
        <title>Sinomonas terricola sp. nov, isolated from litchi orchard soil in Guangdong, PR China.</title>
        <authorList>
            <person name="Jiaxin W."/>
            <person name="Yang Z."/>
            <person name="Honghui Z."/>
        </authorList>
    </citation>
    <scope>NUCLEOTIDE SEQUENCE [LARGE SCALE GENOMIC DNA]</scope>
    <source>
        <strain evidence="7 8">JGH33</strain>
    </source>
</reference>
<keyword evidence="2" id="KW-1003">Cell membrane</keyword>
<evidence type="ECO:0000256" key="5">
    <source>
        <dbReference type="ARBA" id="ARBA00023136"/>
    </source>
</evidence>
<evidence type="ECO:0000256" key="6">
    <source>
        <dbReference type="SAM" id="Phobius"/>
    </source>
</evidence>
<proteinExistence type="predicted"/>
<feature type="transmembrane region" description="Helical" evidence="6">
    <location>
        <begin position="6"/>
        <end position="29"/>
    </location>
</feature>
<feature type="transmembrane region" description="Helical" evidence="6">
    <location>
        <begin position="75"/>
        <end position="92"/>
    </location>
</feature>
<protein>
    <submittedName>
        <fullName evidence="7">LysE family translocator</fullName>
    </submittedName>
</protein>
<accession>A0ABU5TBL9</accession>
<keyword evidence="3 6" id="KW-0812">Transmembrane</keyword>
<evidence type="ECO:0000256" key="3">
    <source>
        <dbReference type="ARBA" id="ARBA00022692"/>
    </source>
</evidence>
<evidence type="ECO:0000313" key="8">
    <source>
        <dbReference type="Proteomes" id="UP001304769"/>
    </source>
</evidence>
<gene>
    <name evidence="7" type="ORF">SPF06_20160</name>
</gene>
<keyword evidence="5 6" id="KW-0472">Membrane</keyword>
<dbReference type="Proteomes" id="UP001304769">
    <property type="component" value="Unassembled WGS sequence"/>
</dbReference>
<dbReference type="PANTHER" id="PTHR30086:SF20">
    <property type="entry name" value="ARGININE EXPORTER PROTEIN ARGO-RELATED"/>
    <property type="match status" value="1"/>
</dbReference>
<feature type="transmembrane region" description="Helical" evidence="6">
    <location>
        <begin position="165"/>
        <end position="185"/>
    </location>
</feature>